<keyword evidence="2" id="KW-0812">Transmembrane</keyword>
<dbReference type="InterPro" id="IPR021067">
    <property type="entry name" value="Glycosyltransferase"/>
</dbReference>
<reference evidence="3 4" key="1">
    <citation type="submission" date="2024-06" db="EMBL/GenBank/DDBJ databases">
        <authorList>
            <person name="Kraege A."/>
            <person name="Thomma B."/>
        </authorList>
    </citation>
    <scope>NUCLEOTIDE SEQUENCE [LARGE SCALE GENOMIC DNA]</scope>
</reference>
<dbReference type="EMBL" id="CAXHTA020000008">
    <property type="protein sequence ID" value="CAL5223060.1"/>
    <property type="molecule type" value="Genomic_DNA"/>
</dbReference>
<dbReference type="Pfam" id="PF11397">
    <property type="entry name" value="GlcNAc"/>
    <property type="match status" value="1"/>
</dbReference>
<dbReference type="PANTHER" id="PTHR34496">
    <property type="entry name" value="GLCNAC TRANSFERASE-RELATED"/>
    <property type="match status" value="1"/>
</dbReference>
<evidence type="ECO:0000313" key="3">
    <source>
        <dbReference type="EMBL" id="CAL5223060.1"/>
    </source>
</evidence>
<dbReference type="PANTHER" id="PTHR34496:SF10">
    <property type="entry name" value="GLCNAC TRANSFERASE"/>
    <property type="match status" value="1"/>
</dbReference>
<keyword evidence="2" id="KW-1133">Transmembrane helix</keyword>
<keyword evidence="2" id="KW-0472">Membrane</keyword>
<feature type="transmembrane region" description="Helical" evidence="2">
    <location>
        <begin position="25"/>
        <end position="45"/>
    </location>
</feature>
<evidence type="ECO:0000313" key="4">
    <source>
        <dbReference type="Proteomes" id="UP001497392"/>
    </source>
</evidence>
<name>A0ABP1FT11_9CHLO</name>
<feature type="region of interest" description="Disordered" evidence="1">
    <location>
        <begin position="357"/>
        <end position="379"/>
    </location>
</feature>
<dbReference type="Proteomes" id="UP001497392">
    <property type="component" value="Unassembled WGS sequence"/>
</dbReference>
<evidence type="ECO:0000256" key="2">
    <source>
        <dbReference type="SAM" id="Phobius"/>
    </source>
</evidence>
<organism evidence="3 4">
    <name type="scientific">Coccomyxa viridis</name>
    <dbReference type="NCBI Taxonomy" id="1274662"/>
    <lineage>
        <taxon>Eukaryota</taxon>
        <taxon>Viridiplantae</taxon>
        <taxon>Chlorophyta</taxon>
        <taxon>core chlorophytes</taxon>
        <taxon>Trebouxiophyceae</taxon>
        <taxon>Trebouxiophyceae incertae sedis</taxon>
        <taxon>Coccomyxaceae</taxon>
        <taxon>Coccomyxa</taxon>
    </lineage>
</organism>
<gene>
    <name evidence="3" type="primary">g5517</name>
    <name evidence="3" type="ORF">VP750_LOCUS4719</name>
</gene>
<proteinExistence type="predicted"/>
<comment type="caution">
    <text evidence="3">The sequence shown here is derived from an EMBL/GenBank/DDBJ whole genome shotgun (WGS) entry which is preliminary data.</text>
</comment>
<accession>A0ABP1FT11</accession>
<dbReference type="SUPFAM" id="SSF53448">
    <property type="entry name" value="Nucleotide-diphospho-sugar transferases"/>
    <property type="match status" value="1"/>
</dbReference>
<protein>
    <submittedName>
        <fullName evidence="3">G5517 protein</fullName>
    </submittedName>
</protein>
<dbReference type="InterPro" id="IPR029044">
    <property type="entry name" value="Nucleotide-diphossugar_trans"/>
</dbReference>
<evidence type="ECO:0000256" key="1">
    <source>
        <dbReference type="SAM" id="MobiDB-lite"/>
    </source>
</evidence>
<keyword evidence="4" id="KW-1185">Reference proteome</keyword>
<feature type="compositionally biased region" description="Polar residues" evidence="1">
    <location>
        <begin position="357"/>
        <end position="367"/>
    </location>
</feature>
<sequence length="379" mass="43406">MALEQQQGALMTPEGTKHSHSQCRVIGLFMLLLTIGLTVMSWVLLANMSGGCGEEMFDKAANPHRVFVGAVQQLYTDVDEACWRPGLKWGSQIRSITVPFSEARGPTHARHLAATLYRNEDYFFQIDSHSTFRQDWDRHAIEMLDRCPSEKCFLSHYPPAIGDPGYQIPVLCKSHFDDGAQMPSFEARNFDINVGEFMDSPFVGAGFQLSSADVLIEVPFDPKLNMMFVGEEILYSARLWTNGWDMFAPDMNLVWHHYNRETHPSVFRDRTEEWYYPQLEANKRARWILGMNETMPPNETESSLKYYGMGPARNLSDYWKWSQIDVWDRIANSEQKFCNQKHVKKLYSAPGSANATEGLSPLPSASHQKLPPLRQKLLR</sequence>